<organism evidence="2 3">
    <name type="scientific">Hordeum vulgare subsp. vulgare</name>
    <name type="common">Domesticated barley</name>
    <dbReference type="NCBI Taxonomy" id="112509"/>
    <lineage>
        <taxon>Eukaryota</taxon>
        <taxon>Viridiplantae</taxon>
        <taxon>Streptophyta</taxon>
        <taxon>Embryophyta</taxon>
        <taxon>Tracheophyta</taxon>
        <taxon>Spermatophyta</taxon>
        <taxon>Magnoliopsida</taxon>
        <taxon>Liliopsida</taxon>
        <taxon>Poales</taxon>
        <taxon>Poaceae</taxon>
        <taxon>BOP clade</taxon>
        <taxon>Pooideae</taxon>
        <taxon>Triticodae</taxon>
        <taxon>Triticeae</taxon>
        <taxon>Hordeinae</taxon>
        <taxon>Hordeum</taxon>
    </lineage>
</organism>
<evidence type="ECO:0000256" key="1">
    <source>
        <dbReference type="SAM" id="Phobius"/>
    </source>
</evidence>
<feature type="transmembrane region" description="Helical" evidence="1">
    <location>
        <begin position="153"/>
        <end position="177"/>
    </location>
</feature>
<dbReference type="EnsemblPlants" id="HORVU.MOREX.r3.6HG0620840.1">
    <property type="protein sequence ID" value="HORVU.MOREX.r3.6HG0620840.1.CDS1"/>
    <property type="gene ID" value="HORVU.MOREX.r3.6HG0620840"/>
</dbReference>
<reference evidence="3" key="1">
    <citation type="journal article" date="2012" name="Nature">
        <title>A physical, genetic and functional sequence assembly of the barley genome.</title>
        <authorList>
            <consortium name="The International Barley Genome Sequencing Consortium"/>
            <person name="Mayer K.F."/>
            <person name="Waugh R."/>
            <person name="Brown J.W."/>
            <person name="Schulman A."/>
            <person name="Langridge P."/>
            <person name="Platzer M."/>
            <person name="Fincher G.B."/>
            <person name="Muehlbauer G.J."/>
            <person name="Sato K."/>
            <person name="Close T.J."/>
            <person name="Wise R.P."/>
            <person name="Stein N."/>
        </authorList>
    </citation>
    <scope>NUCLEOTIDE SEQUENCE [LARGE SCALE GENOMIC DNA]</scope>
    <source>
        <strain evidence="3">cv. Morex</strain>
    </source>
</reference>
<evidence type="ECO:0000313" key="2">
    <source>
        <dbReference type="EnsemblPlants" id="HORVU.MOREX.r3.6HG0620840.1.CDS1"/>
    </source>
</evidence>
<dbReference type="PANTHER" id="PTHR34835:SF11">
    <property type="entry name" value="AMINOTRANSFERASE-LIKE PLANT MOBILE DOMAIN-CONTAINING PROTEIN"/>
    <property type="match status" value="1"/>
</dbReference>
<dbReference type="Proteomes" id="UP000011116">
    <property type="component" value="Chromosome 6H"/>
</dbReference>
<reference evidence="2" key="2">
    <citation type="submission" date="2020-10" db="EMBL/GenBank/DDBJ databases">
        <authorList>
            <person name="Scholz U."/>
            <person name="Mascher M."/>
            <person name="Fiebig A."/>
        </authorList>
    </citation>
    <scope>NUCLEOTIDE SEQUENCE [LARGE SCALE GENOMIC DNA]</scope>
    <source>
        <strain evidence="2">cv. Morex</strain>
    </source>
</reference>
<accession>A0A8I6YVY9</accession>
<proteinExistence type="predicted"/>
<dbReference type="Gramene" id="HORVU.MOREX.r2.6HG0515030.1">
    <property type="protein sequence ID" value="HORVU.MOREX.r2.6HG0515030.1.CDS.1"/>
    <property type="gene ID" value="HORVU.MOREX.r2.6HG0515030"/>
</dbReference>
<dbReference type="Gramene" id="HORVU.MOREX.r3.6HG0620840.1">
    <property type="protein sequence ID" value="HORVU.MOREX.r3.6HG0620840.1.CDS1"/>
    <property type="gene ID" value="HORVU.MOREX.r3.6HG0620840"/>
</dbReference>
<evidence type="ECO:0000313" key="3">
    <source>
        <dbReference type="Proteomes" id="UP000011116"/>
    </source>
</evidence>
<keyword evidence="3" id="KW-1185">Reference proteome</keyword>
<reference evidence="2" key="3">
    <citation type="submission" date="2022-01" db="UniProtKB">
        <authorList>
            <consortium name="EnsemblPlants"/>
        </authorList>
    </citation>
    <scope>IDENTIFICATION</scope>
    <source>
        <strain evidence="2">subsp. vulgare</strain>
    </source>
</reference>
<protein>
    <submittedName>
        <fullName evidence="2">Uncharacterized protein</fullName>
    </submittedName>
</protein>
<name>A0A8I6YVY9_HORVV</name>
<sequence length="181" mass="20413">MPGDFSQWIMRYYDPEMLQIVIPERGKIPADAASVSRIWGLPNRGRKVCFDNCPEITKAMYNIYNITSKNSSSLTNWCKMIKEMNGSHDDDFVRAWLALAFSSFLAPSTSLSISPKSFSVVMDVNVITETNICQFVVDQLKLAFTLGRRNKKAVCCCVFHIVVSASSLFVASIHFFFSNIN</sequence>
<keyword evidence="1" id="KW-0472">Membrane</keyword>
<keyword evidence="1" id="KW-1133">Transmembrane helix</keyword>
<dbReference type="PANTHER" id="PTHR34835">
    <property type="entry name" value="OS07G0283600 PROTEIN-RELATED"/>
    <property type="match status" value="1"/>
</dbReference>
<keyword evidence="1" id="KW-0812">Transmembrane</keyword>
<dbReference type="AlphaFoldDB" id="A0A8I6YVY9"/>